<feature type="signal peptide" evidence="1">
    <location>
        <begin position="1"/>
        <end position="33"/>
    </location>
</feature>
<proteinExistence type="predicted"/>
<dbReference type="SUPFAM" id="SSF51430">
    <property type="entry name" value="NAD(P)-linked oxidoreductase"/>
    <property type="match status" value="1"/>
</dbReference>
<evidence type="ECO:0000313" key="4">
    <source>
        <dbReference type="Proteomes" id="UP000199664"/>
    </source>
</evidence>
<feature type="chain" id="PRO_5011519691" evidence="1">
    <location>
        <begin position="34"/>
        <end position="369"/>
    </location>
</feature>
<reference evidence="4" key="1">
    <citation type="submission" date="2016-10" db="EMBL/GenBank/DDBJ databases">
        <authorList>
            <person name="Varghese N."/>
            <person name="Submissions S."/>
        </authorList>
    </citation>
    <scope>NUCLEOTIDE SEQUENCE [LARGE SCALE GENOMIC DNA]</scope>
    <source>
        <strain evidence="4">LMG 26383,CCUG 61248,R- 45681</strain>
    </source>
</reference>
<dbReference type="CDD" id="cd19095">
    <property type="entry name" value="AKR_PA4992-like"/>
    <property type="match status" value="1"/>
</dbReference>
<accession>A0A1H7NZT2</accession>
<dbReference type="PANTHER" id="PTHR43312:SF1">
    <property type="entry name" value="NADP-DEPENDENT OXIDOREDUCTASE DOMAIN-CONTAINING PROTEIN"/>
    <property type="match status" value="1"/>
</dbReference>
<dbReference type="InterPro" id="IPR036812">
    <property type="entry name" value="NAD(P)_OxRdtase_dom_sf"/>
</dbReference>
<sequence length="369" mass="40256">MNSISKSATSRRGFLGGAATMAAGVGAAPLAMAQNAATPSGGAAGAPARAPAAAGGPIITRPIGQSGEAIPAVGLGTFLVFDALPGARRDNLREVMKIHWDAGVRLVDTSPLYGSAQYTLGQLGTELGILDQMFIANKVWTTGEYLADESHARRSLELSQGLLWRETIDAMHIHSLVNIESLVPILRAWKKEGRIRYIAISQYETMFHDAVAGVMARGGIDMVQINYSIFNRSAETRILPMARERGMAVLANMPFEKARLFQVVQGRPVPDFARDFASTWAEFFLKWVIANPAVTCVLPATSNPVHAAENVRALRGPLPDEAMRRRMVQHMERLPGFDKIASVPWYPGKDARYQGLIRRQQGVIRQRLT</sequence>
<dbReference type="STRING" id="1036779.SAMN04515666_103320"/>
<dbReference type="InterPro" id="IPR023210">
    <property type="entry name" value="NADP_OxRdtase_dom"/>
</dbReference>
<evidence type="ECO:0000313" key="3">
    <source>
        <dbReference type="EMBL" id="SEL29130.1"/>
    </source>
</evidence>
<feature type="domain" description="NADP-dependent oxidoreductase" evidence="2">
    <location>
        <begin position="73"/>
        <end position="324"/>
    </location>
</feature>
<evidence type="ECO:0000256" key="1">
    <source>
        <dbReference type="SAM" id="SignalP"/>
    </source>
</evidence>
<dbReference type="InterPro" id="IPR053135">
    <property type="entry name" value="AKR2_Oxidoreductase"/>
</dbReference>
<dbReference type="InterPro" id="IPR006311">
    <property type="entry name" value="TAT_signal"/>
</dbReference>
<dbReference type="Pfam" id="PF00248">
    <property type="entry name" value="Aldo_ket_red"/>
    <property type="match status" value="1"/>
</dbReference>
<name>A0A1H7NZT2_9HYPH</name>
<keyword evidence="4" id="KW-1185">Reference proteome</keyword>
<keyword evidence="1" id="KW-0732">Signal</keyword>
<dbReference type="Proteomes" id="UP000199664">
    <property type="component" value="Unassembled WGS sequence"/>
</dbReference>
<dbReference type="RefSeq" id="WP_244543803.1">
    <property type="nucleotide sequence ID" value="NZ_FOAN01000003.1"/>
</dbReference>
<gene>
    <name evidence="3" type="ORF">SAMN04515666_103320</name>
</gene>
<organism evidence="3 4">
    <name type="scientific">Bosea lupini</name>
    <dbReference type="NCBI Taxonomy" id="1036779"/>
    <lineage>
        <taxon>Bacteria</taxon>
        <taxon>Pseudomonadati</taxon>
        <taxon>Pseudomonadota</taxon>
        <taxon>Alphaproteobacteria</taxon>
        <taxon>Hyphomicrobiales</taxon>
        <taxon>Boseaceae</taxon>
        <taxon>Bosea</taxon>
    </lineage>
</organism>
<dbReference type="EMBL" id="FOAN01000003">
    <property type="protein sequence ID" value="SEL29130.1"/>
    <property type="molecule type" value="Genomic_DNA"/>
</dbReference>
<dbReference type="AlphaFoldDB" id="A0A1H7NZT2"/>
<evidence type="ECO:0000259" key="2">
    <source>
        <dbReference type="Pfam" id="PF00248"/>
    </source>
</evidence>
<protein>
    <submittedName>
        <fullName evidence="3">Aldo/keto reductase</fullName>
    </submittedName>
</protein>
<dbReference type="Gene3D" id="3.20.20.100">
    <property type="entry name" value="NADP-dependent oxidoreductase domain"/>
    <property type="match status" value="1"/>
</dbReference>
<dbReference type="PROSITE" id="PS51318">
    <property type="entry name" value="TAT"/>
    <property type="match status" value="1"/>
</dbReference>
<dbReference type="PANTHER" id="PTHR43312">
    <property type="entry name" value="D-THREO-ALDOSE 1-DEHYDROGENASE"/>
    <property type="match status" value="1"/>
</dbReference>